<dbReference type="PROSITE" id="PS00330">
    <property type="entry name" value="HEMOLYSIN_CALCIUM"/>
    <property type="match status" value="1"/>
</dbReference>
<feature type="region of interest" description="Disordered" evidence="3">
    <location>
        <begin position="156"/>
        <end position="179"/>
    </location>
</feature>
<dbReference type="RefSeq" id="WP_242379316.1">
    <property type="nucleotide sequence ID" value="NZ_JAKRKC020000001.1"/>
</dbReference>
<keyword evidence="6" id="KW-1185">Reference proteome</keyword>
<accession>A0ABT0FVQ6</accession>
<dbReference type="PANTHER" id="PTHR38340">
    <property type="entry name" value="S-LAYER PROTEIN"/>
    <property type="match status" value="1"/>
</dbReference>
<evidence type="ECO:0000256" key="3">
    <source>
        <dbReference type="SAM" id="MobiDB-lite"/>
    </source>
</evidence>
<dbReference type="Gene3D" id="2.150.10.10">
    <property type="entry name" value="Serralysin-like metalloprotease, C-terminal"/>
    <property type="match status" value="1"/>
</dbReference>
<dbReference type="InterPro" id="IPR011049">
    <property type="entry name" value="Serralysin-like_metalloprot_C"/>
</dbReference>
<dbReference type="PRINTS" id="PR00313">
    <property type="entry name" value="CABNDNGRPT"/>
</dbReference>
<dbReference type="EMBL" id="JAKRKC020000001">
    <property type="protein sequence ID" value="MCK2216329.1"/>
    <property type="molecule type" value="Genomic_DNA"/>
</dbReference>
<gene>
    <name evidence="5" type="ORF">MF672_021360</name>
</gene>
<evidence type="ECO:0008006" key="7">
    <source>
        <dbReference type="Google" id="ProtNLM"/>
    </source>
</evidence>
<protein>
    <recommendedName>
        <fullName evidence="7">Calcium-binding protein</fullName>
    </recommendedName>
</protein>
<comment type="caution">
    <text evidence="5">The sequence shown here is derived from an EMBL/GenBank/DDBJ whole genome shotgun (WGS) entry which is preliminary data.</text>
</comment>
<organism evidence="5 6">
    <name type="scientific">Actinomadura luzonensis</name>
    <dbReference type="NCBI Taxonomy" id="2805427"/>
    <lineage>
        <taxon>Bacteria</taxon>
        <taxon>Bacillati</taxon>
        <taxon>Actinomycetota</taxon>
        <taxon>Actinomycetes</taxon>
        <taxon>Streptosporangiales</taxon>
        <taxon>Thermomonosporaceae</taxon>
        <taxon>Actinomadura</taxon>
    </lineage>
</organism>
<feature type="signal peptide" evidence="4">
    <location>
        <begin position="1"/>
        <end position="26"/>
    </location>
</feature>
<name>A0ABT0FVQ6_9ACTN</name>
<proteinExistence type="predicted"/>
<evidence type="ECO:0000256" key="2">
    <source>
        <dbReference type="ARBA" id="ARBA00022525"/>
    </source>
</evidence>
<keyword evidence="4" id="KW-0732">Signal</keyword>
<comment type="subcellular location">
    <subcellularLocation>
        <location evidence="1">Secreted</location>
    </subcellularLocation>
</comment>
<keyword evidence="2" id="KW-0964">Secreted</keyword>
<reference evidence="5 6" key="1">
    <citation type="submission" date="2022-04" db="EMBL/GenBank/DDBJ databases">
        <title>Genome draft of Actinomadura sp. ATCC 31491.</title>
        <authorList>
            <person name="Shi X."/>
            <person name="Du Y."/>
        </authorList>
    </citation>
    <scope>NUCLEOTIDE SEQUENCE [LARGE SCALE GENOMIC DNA]</scope>
    <source>
        <strain evidence="5 6">ATCC 31491</strain>
    </source>
</reference>
<evidence type="ECO:0000256" key="4">
    <source>
        <dbReference type="SAM" id="SignalP"/>
    </source>
</evidence>
<sequence>MRRSSLLAALAAAGALAVTAAGPATAAVPTPGTAAVAGRTLVYMAGTQVANNVSIIERVFIVGGFRQLFYVVDDSFRLNPGAGCARFDADLTKVRCRGATGIAAISVNARDGNDRVSAPVGVPATMRGGAGADVLTGGRARDVLIGERDADTLQGGLGDDVLSGGAGRDTLNGGPGTDRADGGAGFDRCFAEVRVSCER</sequence>
<dbReference type="SUPFAM" id="SSF51120">
    <property type="entry name" value="beta-Roll"/>
    <property type="match status" value="1"/>
</dbReference>
<dbReference type="PANTHER" id="PTHR38340:SF1">
    <property type="entry name" value="S-LAYER PROTEIN"/>
    <property type="match status" value="1"/>
</dbReference>
<dbReference type="InterPro" id="IPR050557">
    <property type="entry name" value="RTX_toxin/Mannuronan_C5-epim"/>
</dbReference>
<evidence type="ECO:0000256" key="1">
    <source>
        <dbReference type="ARBA" id="ARBA00004613"/>
    </source>
</evidence>
<dbReference type="Pfam" id="PF00353">
    <property type="entry name" value="HemolysinCabind"/>
    <property type="match status" value="2"/>
</dbReference>
<evidence type="ECO:0000313" key="5">
    <source>
        <dbReference type="EMBL" id="MCK2216329.1"/>
    </source>
</evidence>
<evidence type="ECO:0000313" key="6">
    <source>
        <dbReference type="Proteomes" id="UP001317259"/>
    </source>
</evidence>
<dbReference type="InterPro" id="IPR018511">
    <property type="entry name" value="Hemolysin-typ_Ca-bd_CS"/>
</dbReference>
<dbReference type="InterPro" id="IPR001343">
    <property type="entry name" value="Hemolysn_Ca-bd"/>
</dbReference>
<feature type="chain" id="PRO_5045248087" description="Calcium-binding protein" evidence="4">
    <location>
        <begin position="27"/>
        <end position="199"/>
    </location>
</feature>
<dbReference type="Proteomes" id="UP001317259">
    <property type="component" value="Unassembled WGS sequence"/>
</dbReference>